<dbReference type="Pfam" id="PF01243">
    <property type="entry name" value="PNPOx_N"/>
    <property type="match status" value="1"/>
</dbReference>
<dbReference type="InterPro" id="IPR011576">
    <property type="entry name" value="Pyridox_Oxase_N"/>
</dbReference>
<dbReference type="EMBL" id="BAAAQK010000025">
    <property type="protein sequence ID" value="GAA1871036.1"/>
    <property type="molecule type" value="Genomic_DNA"/>
</dbReference>
<feature type="domain" description="Pyridoxamine 5'-phosphate oxidase N-terminal" evidence="2">
    <location>
        <begin position="12"/>
        <end position="136"/>
    </location>
</feature>
<gene>
    <name evidence="3" type="ORF">GCM10009836_59680</name>
</gene>
<dbReference type="PANTHER" id="PTHR35176">
    <property type="entry name" value="HEME OXYGENASE HI_0854-RELATED"/>
    <property type="match status" value="1"/>
</dbReference>
<dbReference type="Gene3D" id="2.30.110.10">
    <property type="entry name" value="Electron Transport, Fmn-binding Protein, Chain A"/>
    <property type="match status" value="1"/>
</dbReference>
<sequence>MSTPTLAPGQAQRLADETIAWLTTVNAEGAPAPTPVWFLWTGAEFLVFSKPRTAKLAGIGRNPLVALHLNSDAHGGDVLVVTGTARVDEAGVSEQEWGSYAEKYGRGFRSLGVTPEAFADDYSVLLRITPERVRGW</sequence>
<dbReference type="InterPro" id="IPR012349">
    <property type="entry name" value="Split_barrel_FMN-bd"/>
</dbReference>
<dbReference type="InterPro" id="IPR052019">
    <property type="entry name" value="F420H2_bilvrd_red/Heme_oxyg"/>
</dbReference>
<evidence type="ECO:0000256" key="1">
    <source>
        <dbReference type="ARBA" id="ARBA00023002"/>
    </source>
</evidence>
<evidence type="ECO:0000259" key="2">
    <source>
        <dbReference type="Pfam" id="PF01243"/>
    </source>
</evidence>
<dbReference type="InterPro" id="IPR019966">
    <property type="entry name" value="F420-dep_enz_PPOX_Rv3369"/>
</dbReference>
<dbReference type="RefSeq" id="WP_344424560.1">
    <property type="nucleotide sequence ID" value="NZ_BAAAQK010000025.1"/>
</dbReference>
<keyword evidence="4" id="KW-1185">Reference proteome</keyword>
<dbReference type="PANTHER" id="PTHR35176:SF4">
    <property type="entry name" value="PYRIDOXAMINE 5'-PHOSPHATE OXIDASE-RELATED FMN-BINDING"/>
    <property type="match status" value="1"/>
</dbReference>
<proteinExistence type="predicted"/>
<evidence type="ECO:0000313" key="4">
    <source>
        <dbReference type="Proteomes" id="UP001500449"/>
    </source>
</evidence>
<evidence type="ECO:0000313" key="3">
    <source>
        <dbReference type="EMBL" id="GAA1871036.1"/>
    </source>
</evidence>
<keyword evidence="1" id="KW-0560">Oxidoreductase</keyword>
<protein>
    <submittedName>
        <fullName evidence="3">TIGR03667 family PPOX class F420-dependent oxidoreductase</fullName>
    </submittedName>
</protein>
<comment type="caution">
    <text evidence="3">The sequence shown here is derived from an EMBL/GenBank/DDBJ whole genome shotgun (WGS) entry which is preliminary data.</text>
</comment>
<dbReference type="NCBIfam" id="TIGR03667">
    <property type="entry name" value="Rv3369"/>
    <property type="match status" value="1"/>
</dbReference>
<accession>A0ABN2NJN2</accession>
<dbReference type="Proteomes" id="UP001500449">
    <property type="component" value="Unassembled WGS sequence"/>
</dbReference>
<reference evidence="3 4" key="1">
    <citation type="journal article" date="2019" name="Int. J. Syst. Evol. Microbiol.">
        <title>The Global Catalogue of Microorganisms (GCM) 10K type strain sequencing project: providing services to taxonomists for standard genome sequencing and annotation.</title>
        <authorList>
            <consortium name="The Broad Institute Genomics Platform"/>
            <consortium name="The Broad Institute Genome Sequencing Center for Infectious Disease"/>
            <person name="Wu L."/>
            <person name="Ma J."/>
        </authorList>
    </citation>
    <scope>NUCLEOTIDE SEQUENCE [LARGE SCALE GENOMIC DNA]</scope>
    <source>
        <strain evidence="3 4">JCM 16009</strain>
    </source>
</reference>
<name>A0ABN2NJN2_9PSEU</name>
<dbReference type="SUPFAM" id="SSF50475">
    <property type="entry name" value="FMN-binding split barrel"/>
    <property type="match status" value="1"/>
</dbReference>
<organism evidence="3 4">
    <name type="scientific">Pseudonocardia ailaonensis</name>
    <dbReference type="NCBI Taxonomy" id="367279"/>
    <lineage>
        <taxon>Bacteria</taxon>
        <taxon>Bacillati</taxon>
        <taxon>Actinomycetota</taxon>
        <taxon>Actinomycetes</taxon>
        <taxon>Pseudonocardiales</taxon>
        <taxon>Pseudonocardiaceae</taxon>
        <taxon>Pseudonocardia</taxon>
    </lineage>
</organism>